<evidence type="ECO:0000313" key="3">
    <source>
        <dbReference type="Proteomes" id="UP001219297"/>
    </source>
</evidence>
<reference evidence="2 3" key="1">
    <citation type="submission" date="2023-02" db="EMBL/GenBank/DDBJ databases">
        <title>Defining the Infant Male Urobiome and Moving Towards Mechanisms in Urobiome Research.</title>
        <authorList>
            <person name="Reasoner S."/>
            <person name="Flores V."/>
            <person name="Van Horn G."/>
            <person name="Morales G."/>
            <person name="Peard L."/>
            <person name="Abelson B."/>
            <person name="Manuel C."/>
            <person name="Lee J."/>
            <person name="Baker B."/>
            <person name="Williams T."/>
            <person name="Schmitz J."/>
            <person name="Clayton D."/>
            <person name="Hadjifrangiskou M."/>
        </authorList>
    </citation>
    <scope>NUCLEOTIDE SEQUENCE [LARGE SCALE GENOMIC DNA]</scope>
    <source>
        <strain evidence="2 3">AS1053</strain>
    </source>
</reference>
<evidence type="ECO:0000313" key="2">
    <source>
        <dbReference type="EMBL" id="MDE1656747.1"/>
    </source>
</evidence>
<dbReference type="InterPro" id="IPR035093">
    <property type="entry name" value="RelE/ParE_toxin_dom_sf"/>
</dbReference>
<dbReference type="EMBL" id="JARBHI010000014">
    <property type="protein sequence ID" value="MDE1656747.1"/>
    <property type="molecule type" value="Genomic_DNA"/>
</dbReference>
<dbReference type="InterPro" id="IPR004386">
    <property type="entry name" value="Toxin_YafQ-like"/>
</dbReference>
<protein>
    <submittedName>
        <fullName evidence="2">Type II toxin-antitoxin system mRNA interferase toxin, RelE/StbE family</fullName>
    </submittedName>
</protein>
<keyword evidence="3" id="KW-1185">Reference proteome</keyword>
<sequence length="101" mass="11684">MRVIFDSQFQNDLTRVVRQQPHILEEVRELVAAVREAGEIPPGYNPHALTKARGTYTGYFGLHLQEGKFDVIVIYRHHRSESVIRFVRIGSHKDIFQGRAI</sequence>
<comment type="caution">
    <text evidence="2">The sequence shown here is derived from an EMBL/GenBank/DDBJ whole genome shotgun (WGS) entry which is preliminary data.</text>
</comment>
<keyword evidence="1" id="KW-1277">Toxin-antitoxin system</keyword>
<dbReference type="SUPFAM" id="SSF143011">
    <property type="entry name" value="RelE-like"/>
    <property type="match status" value="1"/>
</dbReference>
<dbReference type="Proteomes" id="UP001219297">
    <property type="component" value="Unassembled WGS sequence"/>
</dbReference>
<accession>A0ABT5V9U9</accession>
<gene>
    <name evidence="2" type="ORF">PWJ81_06660</name>
</gene>
<dbReference type="InterPro" id="IPR007712">
    <property type="entry name" value="RelE/ParE_toxin"/>
</dbReference>
<organism evidence="2 3">
    <name type="scientific">Actinotignum sanguinis</name>
    <dbReference type="NCBI Taxonomy" id="1445614"/>
    <lineage>
        <taxon>Bacteria</taxon>
        <taxon>Bacillati</taxon>
        <taxon>Actinomycetota</taxon>
        <taxon>Actinomycetes</taxon>
        <taxon>Actinomycetales</taxon>
        <taxon>Actinomycetaceae</taxon>
        <taxon>Actinotignum</taxon>
    </lineage>
</organism>
<dbReference type="Gene3D" id="3.30.2310.20">
    <property type="entry name" value="RelE-like"/>
    <property type="match status" value="1"/>
</dbReference>
<dbReference type="GeneID" id="83609161"/>
<name>A0ABT5V9U9_9ACTO</name>
<dbReference type="Pfam" id="PF15738">
    <property type="entry name" value="YafQ_toxin"/>
    <property type="match status" value="1"/>
</dbReference>
<proteinExistence type="predicted"/>
<dbReference type="NCBIfam" id="TIGR02385">
    <property type="entry name" value="RelE_StbE"/>
    <property type="match status" value="1"/>
</dbReference>
<dbReference type="RefSeq" id="WP_274734462.1">
    <property type="nucleotide sequence ID" value="NZ_CAMXYX010000029.1"/>
</dbReference>
<evidence type="ECO:0000256" key="1">
    <source>
        <dbReference type="ARBA" id="ARBA00022649"/>
    </source>
</evidence>